<keyword evidence="2" id="KW-0479">Metal-binding</keyword>
<dbReference type="Pfam" id="PF04988">
    <property type="entry name" value="AKAP95"/>
    <property type="match status" value="1"/>
</dbReference>
<evidence type="ECO:0000256" key="5">
    <source>
        <dbReference type="ARBA" id="ARBA00022833"/>
    </source>
</evidence>
<dbReference type="GO" id="GO:0007076">
    <property type="term" value="P:mitotic chromosome condensation"/>
    <property type="evidence" value="ECO:0000318"/>
    <property type="project" value="GO_Central"/>
</dbReference>
<evidence type="ECO:0000313" key="11">
    <source>
        <dbReference type="Proteomes" id="UP000186698"/>
    </source>
</evidence>
<evidence type="ECO:0000256" key="2">
    <source>
        <dbReference type="ARBA" id="ARBA00022723"/>
    </source>
</evidence>
<keyword evidence="6" id="KW-0539">Nucleus</keyword>
<dbReference type="RefSeq" id="XP_018109093.1">
    <property type="nucleotide sequence ID" value="XM_018253604.2"/>
</dbReference>
<dbReference type="GO" id="GO:0034237">
    <property type="term" value="F:protein kinase A regulatory subunit binding"/>
    <property type="evidence" value="ECO:0000318"/>
    <property type="project" value="GO_Central"/>
</dbReference>
<feature type="signal peptide" evidence="9">
    <location>
        <begin position="1"/>
        <end position="26"/>
    </location>
</feature>
<feature type="region of interest" description="Disordered" evidence="8">
    <location>
        <begin position="168"/>
        <end position="243"/>
    </location>
</feature>
<evidence type="ECO:0000256" key="3">
    <source>
        <dbReference type="ARBA" id="ARBA00022737"/>
    </source>
</evidence>
<feature type="compositionally biased region" description="Polar residues" evidence="8">
    <location>
        <begin position="96"/>
        <end position="122"/>
    </location>
</feature>
<evidence type="ECO:0000256" key="1">
    <source>
        <dbReference type="ARBA" id="ARBA00004123"/>
    </source>
</evidence>
<dbReference type="GO" id="GO:0008270">
    <property type="term" value="F:zinc ion binding"/>
    <property type="evidence" value="ECO:0007669"/>
    <property type="project" value="UniProtKB-KW"/>
</dbReference>
<dbReference type="AlphaFoldDB" id="A0A8J0US59"/>
<feature type="region of interest" description="Disordered" evidence="8">
    <location>
        <begin position="83"/>
        <end position="154"/>
    </location>
</feature>
<feature type="region of interest" description="Disordered" evidence="8">
    <location>
        <begin position="409"/>
        <end position="484"/>
    </location>
</feature>
<evidence type="ECO:0000256" key="4">
    <source>
        <dbReference type="ARBA" id="ARBA00022771"/>
    </source>
</evidence>
<keyword evidence="9" id="KW-0732">Signal</keyword>
<feature type="domain" description="C2H2 AKAP95-type" evidence="10">
    <location>
        <begin position="257"/>
        <end position="279"/>
    </location>
</feature>
<feature type="compositionally biased region" description="Basic and acidic residues" evidence="8">
    <location>
        <begin position="83"/>
        <end position="92"/>
    </location>
</feature>
<feature type="domain" description="C2H2 AKAP95-type" evidence="10">
    <location>
        <begin position="340"/>
        <end position="363"/>
    </location>
</feature>
<name>A0A8J0US59_XENLA</name>
<protein>
    <submittedName>
        <fullName evidence="12">A-kinase anchor protein 8-like isoform X1</fullName>
    </submittedName>
</protein>
<dbReference type="PANTHER" id="PTHR12190:SF7">
    <property type="entry name" value="A-KINASE ANCHORING PROTEIN 8"/>
    <property type="match status" value="1"/>
</dbReference>
<dbReference type="PROSITE" id="PS51799">
    <property type="entry name" value="ZF_C2H2_AKAP95"/>
    <property type="match status" value="2"/>
</dbReference>
<dbReference type="OrthoDB" id="8923935at2759"/>
<keyword evidence="11" id="KW-1185">Reference proteome</keyword>
<feature type="chain" id="PRO_5035263438" evidence="9">
    <location>
        <begin position="27"/>
        <end position="484"/>
    </location>
</feature>
<accession>A0A8J0US59</accession>
<dbReference type="KEGG" id="xla:733151"/>
<feature type="compositionally biased region" description="Basic and acidic residues" evidence="8">
    <location>
        <begin position="185"/>
        <end position="200"/>
    </location>
</feature>
<dbReference type="CTD" id="733151"/>
<evidence type="ECO:0000313" key="12">
    <source>
        <dbReference type="RefSeq" id="XP_018109093.1"/>
    </source>
</evidence>
<dbReference type="InterPro" id="IPR034736">
    <property type="entry name" value="ZF_C2H2_AKAP95"/>
</dbReference>
<dbReference type="GO" id="GO:0003677">
    <property type="term" value="F:DNA binding"/>
    <property type="evidence" value="ECO:0007669"/>
    <property type="project" value="InterPro"/>
</dbReference>
<evidence type="ECO:0000259" key="10">
    <source>
        <dbReference type="PROSITE" id="PS51799"/>
    </source>
</evidence>
<dbReference type="GeneID" id="733151"/>
<evidence type="ECO:0000256" key="6">
    <source>
        <dbReference type="ARBA" id="ARBA00023242"/>
    </source>
</evidence>
<keyword evidence="4 7" id="KW-0863">Zinc-finger</keyword>
<organism evidence="11 12">
    <name type="scientific">Xenopus laevis</name>
    <name type="common">African clawed frog</name>
    <dbReference type="NCBI Taxonomy" id="8355"/>
    <lineage>
        <taxon>Eukaryota</taxon>
        <taxon>Metazoa</taxon>
        <taxon>Chordata</taxon>
        <taxon>Craniata</taxon>
        <taxon>Vertebrata</taxon>
        <taxon>Euteleostomi</taxon>
        <taxon>Amphibia</taxon>
        <taxon>Batrachia</taxon>
        <taxon>Anura</taxon>
        <taxon>Pipoidea</taxon>
        <taxon>Pipidae</taxon>
        <taxon>Xenopodinae</taxon>
        <taxon>Xenopus</taxon>
        <taxon>Xenopus</taxon>
    </lineage>
</organism>
<proteinExistence type="inferred from homology"/>
<evidence type="ECO:0000256" key="9">
    <source>
        <dbReference type="SAM" id="SignalP"/>
    </source>
</evidence>
<comment type="subcellular location">
    <subcellularLocation>
        <location evidence="1">Nucleus</location>
    </subcellularLocation>
</comment>
<gene>
    <name evidence="12" type="primary">LOC733151</name>
</gene>
<keyword evidence="5" id="KW-0862">Zinc</keyword>
<comment type="similarity">
    <text evidence="7">Belongs to the AKAP95 family.</text>
</comment>
<dbReference type="GO" id="GO:0005634">
    <property type="term" value="C:nucleus"/>
    <property type="evidence" value="ECO:0000318"/>
    <property type="project" value="GO_Central"/>
</dbReference>
<feature type="compositionally biased region" description="Acidic residues" evidence="8">
    <location>
        <begin position="470"/>
        <end position="484"/>
    </location>
</feature>
<feature type="compositionally biased region" description="Polar residues" evidence="8">
    <location>
        <begin position="173"/>
        <end position="182"/>
    </location>
</feature>
<dbReference type="PANTHER" id="PTHR12190">
    <property type="entry name" value="A-KINASE ANCHOR PROTEIN AKAP 8"/>
    <property type="match status" value="1"/>
</dbReference>
<evidence type="ECO:0000256" key="7">
    <source>
        <dbReference type="PROSITE-ProRule" id="PRU01140"/>
    </source>
</evidence>
<keyword evidence="3" id="KW-0677">Repeat</keyword>
<evidence type="ECO:0000256" key="8">
    <source>
        <dbReference type="SAM" id="MobiDB-lite"/>
    </source>
</evidence>
<feature type="compositionally biased region" description="Polar residues" evidence="8">
    <location>
        <begin position="134"/>
        <end position="145"/>
    </location>
</feature>
<dbReference type="InterPro" id="IPR007071">
    <property type="entry name" value="AKAP95"/>
</dbReference>
<dbReference type="Proteomes" id="UP000186698">
    <property type="component" value="Chromosome 3L"/>
</dbReference>
<reference evidence="12" key="1">
    <citation type="submission" date="2025-08" db="UniProtKB">
        <authorList>
            <consortium name="RefSeq"/>
        </authorList>
    </citation>
    <scope>IDENTIFICATION</scope>
    <source>
        <strain evidence="12">J_2021</strain>
        <tissue evidence="12">Erythrocytes</tissue>
    </source>
</reference>
<sequence>MTLPLPSHSSFNELLLCVFFLQNLSGFCYYSFAKEGELPFKLRVAVSPGDLFILNCYNIPQLPLYSSNWSASLSSAGPQYKSFETHSDDSQAAHRNPTTLAWPSEGSNSNWLRHQESQSQGTPAIEWKGFTEDPNVTSSANTSTWVPKRIRRKKRNKLLKLHKKFSAEVKASANASSTQGGRSVSHKDREDNHNEIREKPTSQNGTAPKISADRGEKPPKKKKLKSEKQKESKKIVPVLKAPAKDAKSEAGSKEFSCCFCRYQTENQREIEQHFRTSTHLEVIKRLHSALPRSKMDFIQEYLDFDVKRVASEQKLPVTRPDYFKGFGQQHFMQRVQAIRCSACDVLLPDVREVIKEHTVSQLHSLNRRRMFCKLKDDCVIRARKFFSDKNTSALLDSYIKGKNPFAEATHKDKYKRHKETSANQVSRADTPEKDVQSNDGGDCQAEPPAQLQDDEEEKREENLLDLCTVSDEDGGEDQNDEVAA</sequence>
<dbReference type="GO" id="GO:0016363">
    <property type="term" value="C:nuclear matrix"/>
    <property type="evidence" value="ECO:0000318"/>
    <property type="project" value="GO_Central"/>
</dbReference>